<dbReference type="EMBL" id="CM056741">
    <property type="protein sequence ID" value="KAJ8685110.1"/>
    <property type="molecule type" value="Genomic_DNA"/>
</dbReference>
<name>A0ACC2PTJ2_9HYME</name>
<dbReference type="Proteomes" id="UP001239111">
    <property type="component" value="Chromosome 1"/>
</dbReference>
<proteinExistence type="predicted"/>
<accession>A0ACC2PTJ2</accession>
<sequence>METGIIRSKIRVGNEWLNLLSVYSSGDWSRLVTTLNKIEDSEEEKLVIGGDFNIRIGKLGKFLREGYDQEYLQRGSKDRVISNEVRYLVRMVEDEGWVILDGTADKDAQRNSPSSEEGELVL</sequence>
<evidence type="ECO:0000313" key="1">
    <source>
        <dbReference type="EMBL" id="KAJ8685110.1"/>
    </source>
</evidence>
<protein>
    <submittedName>
        <fullName evidence="1">Uncharacterized protein</fullName>
    </submittedName>
</protein>
<comment type="caution">
    <text evidence="1">The sequence shown here is derived from an EMBL/GenBank/DDBJ whole genome shotgun (WGS) entry which is preliminary data.</text>
</comment>
<evidence type="ECO:0000313" key="2">
    <source>
        <dbReference type="Proteomes" id="UP001239111"/>
    </source>
</evidence>
<reference evidence="1" key="1">
    <citation type="submission" date="2023-04" db="EMBL/GenBank/DDBJ databases">
        <title>A chromosome-level genome assembly of the parasitoid wasp Eretmocerus hayati.</title>
        <authorList>
            <person name="Zhong Y."/>
            <person name="Liu S."/>
            <person name="Liu Y."/>
        </authorList>
    </citation>
    <scope>NUCLEOTIDE SEQUENCE</scope>
    <source>
        <strain evidence="1">ZJU_SS_LIU_2023</strain>
    </source>
</reference>
<keyword evidence="2" id="KW-1185">Reference proteome</keyword>
<organism evidence="1 2">
    <name type="scientific">Eretmocerus hayati</name>
    <dbReference type="NCBI Taxonomy" id="131215"/>
    <lineage>
        <taxon>Eukaryota</taxon>
        <taxon>Metazoa</taxon>
        <taxon>Ecdysozoa</taxon>
        <taxon>Arthropoda</taxon>
        <taxon>Hexapoda</taxon>
        <taxon>Insecta</taxon>
        <taxon>Pterygota</taxon>
        <taxon>Neoptera</taxon>
        <taxon>Endopterygota</taxon>
        <taxon>Hymenoptera</taxon>
        <taxon>Apocrita</taxon>
        <taxon>Proctotrupomorpha</taxon>
        <taxon>Chalcidoidea</taxon>
        <taxon>Aphelinidae</taxon>
        <taxon>Aphelininae</taxon>
        <taxon>Eretmocerus</taxon>
    </lineage>
</organism>
<gene>
    <name evidence="1" type="ORF">QAD02_020903</name>
</gene>